<evidence type="ECO:0000259" key="10">
    <source>
        <dbReference type="PROSITE" id="PS50110"/>
    </source>
</evidence>
<evidence type="ECO:0000256" key="8">
    <source>
        <dbReference type="ARBA" id="ARBA00023242"/>
    </source>
</evidence>
<evidence type="ECO:0000313" key="12">
    <source>
        <dbReference type="EMBL" id="KAI0502686.1"/>
    </source>
</evidence>
<evidence type="ECO:0000256" key="9">
    <source>
        <dbReference type="PROSITE-ProRule" id="PRU00169"/>
    </source>
</evidence>
<accession>A0A8T3B1I3</accession>
<dbReference type="OrthoDB" id="60033at2759"/>
<dbReference type="GO" id="GO:0000160">
    <property type="term" value="P:phosphorelay signal transduction system"/>
    <property type="evidence" value="ECO:0007669"/>
    <property type="project" value="UniProtKB-KW"/>
</dbReference>
<dbReference type="CDD" id="cd17584">
    <property type="entry name" value="REC_typeB_ARR-like"/>
    <property type="match status" value="1"/>
</dbReference>
<evidence type="ECO:0000256" key="5">
    <source>
        <dbReference type="ARBA" id="ARBA00023125"/>
    </source>
</evidence>
<dbReference type="InterPro" id="IPR045279">
    <property type="entry name" value="ARR-like"/>
</dbReference>
<dbReference type="GO" id="GO:0005634">
    <property type="term" value="C:nucleus"/>
    <property type="evidence" value="ECO:0007669"/>
    <property type="project" value="UniProtKB-SubCell"/>
</dbReference>
<dbReference type="Pfam" id="PF00072">
    <property type="entry name" value="Response_reg"/>
    <property type="match status" value="1"/>
</dbReference>
<dbReference type="PROSITE" id="PS51294">
    <property type="entry name" value="HTH_MYB"/>
    <property type="match status" value="1"/>
</dbReference>
<dbReference type="Pfam" id="PF00249">
    <property type="entry name" value="Myb_DNA-binding"/>
    <property type="match status" value="1"/>
</dbReference>
<dbReference type="PANTHER" id="PTHR43874:SF19">
    <property type="entry name" value="RESPONSE REGULATOR 23-RELATED"/>
    <property type="match status" value="1"/>
</dbReference>
<keyword evidence="3" id="KW-0902">Two-component regulatory system</keyword>
<reference evidence="12" key="1">
    <citation type="journal article" date="2022" name="Front. Genet.">
        <title>Chromosome-Scale Assembly of the Dendrobium nobile Genome Provides Insights Into the Molecular Mechanism of the Biosynthesis of the Medicinal Active Ingredient of Dendrobium.</title>
        <authorList>
            <person name="Xu Q."/>
            <person name="Niu S.-C."/>
            <person name="Li K.-L."/>
            <person name="Zheng P.-J."/>
            <person name="Zhang X.-J."/>
            <person name="Jia Y."/>
            <person name="Liu Y."/>
            <person name="Niu Y.-X."/>
            <person name="Yu L.-H."/>
            <person name="Chen D.-F."/>
            <person name="Zhang G.-Q."/>
        </authorList>
    </citation>
    <scope>NUCLEOTIDE SEQUENCE</scope>
    <source>
        <tissue evidence="12">Leaf</tissue>
    </source>
</reference>
<keyword evidence="13" id="KW-1185">Reference proteome</keyword>
<evidence type="ECO:0000256" key="2">
    <source>
        <dbReference type="ARBA" id="ARBA00022553"/>
    </source>
</evidence>
<dbReference type="InterPro" id="IPR009057">
    <property type="entry name" value="Homeodomain-like_sf"/>
</dbReference>
<dbReference type="SUPFAM" id="SSF46689">
    <property type="entry name" value="Homeodomain-like"/>
    <property type="match status" value="1"/>
</dbReference>
<dbReference type="InterPro" id="IPR001789">
    <property type="entry name" value="Sig_transdc_resp-reg_receiver"/>
</dbReference>
<protein>
    <submittedName>
        <fullName evidence="12">Uncharacterized protein</fullName>
    </submittedName>
</protein>
<dbReference type="PROSITE" id="PS50110">
    <property type="entry name" value="RESPONSE_REGULATORY"/>
    <property type="match status" value="1"/>
</dbReference>
<dbReference type="GO" id="GO:0009736">
    <property type="term" value="P:cytokinin-activated signaling pathway"/>
    <property type="evidence" value="ECO:0007669"/>
    <property type="project" value="InterPro"/>
</dbReference>
<evidence type="ECO:0000259" key="11">
    <source>
        <dbReference type="PROSITE" id="PS51294"/>
    </source>
</evidence>
<feature type="domain" description="Response regulatory" evidence="10">
    <location>
        <begin position="17"/>
        <end position="132"/>
    </location>
</feature>
<keyword evidence="6" id="KW-0010">Activator</keyword>
<dbReference type="AlphaFoldDB" id="A0A8T3B1I3"/>
<evidence type="ECO:0000256" key="4">
    <source>
        <dbReference type="ARBA" id="ARBA00023015"/>
    </source>
</evidence>
<dbReference type="SMART" id="SM00448">
    <property type="entry name" value="REC"/>
    <property type="match status" value="1"/>
</dbReference>
<gene>
    <name evidence="12" type="ORF">KFK09_017643</name>
</gene>
<dbReference type="SMR" id="A0A8T3B1I3"/>
<dbReference type="EMBL" id="JAGYWB010000012">
    <property type="protein sequence ID" value="KAI0502686.1"/>
    <property type="molecule type" value="Genomic_DNA"/>
</dbReference>
<dbReference type="PANTHER" id="PTHR43874">
    <property type="entry name" value="TWO-COMPONENT RESPONSE REGULATOR"/>
    <property type="match status" value="1"/>
</dbReference>
<evidence type="ECO:0000256" key="1">
    <source>
        <dbReference type="ARBA" id="ARBA00004123"/>
    </source>
</evidence>
<proteinExistence type="predicted"/>
<evidence type="ECO:0000256" key="6">
    <source>
        <dbReference type="ARBA" id="ARBA00023159"/>
    </source>
</evidence>
<comment type="subcellular location">
    <subcellularLocation>
        <location evidence="1">Nucleus</location>
    </subcellularLocation>
</comment>
<comment type="caution">
    <text evidence="12">The sequence shown here is derived from an EMBL/GenBank/DDBJ whole genome shotgun (WGS) entry which is preliminary data.</text>
</comment>
<dbReference type="GO" id="GO:0003677">
    <property type="term" value="F:DNA binding"/>
    <property type="evidence" value="ECO:0007669"/>
    <property type="project" value="UniProtKB-KW"/>
</dbReference>
<evidence type="ECO:0000256" key="7">
    <source>
        <dbReference type="ARBA" id="ARBA00023163"/>
    </source>
</evidence>
<name>A0A8T3B1I3_DENNO</name>
<dbReference type="NCBIfam" id="TIGR01557">
    <property type="entry name" value="myb_SHAQKYF"/>
    <property type="match status" value="1"/>
</dbReference>
<dbReference type="InterPro" id="IPR017930">
    <property type="entry name" value="Myb_dom"/>
</dbReference>
<organism evidence="12 13">
    <name type="scientific">Dendrobium nobile</name>
    <name type="common">Orchid</name>
    <dbReference type="NCBI Taxonomy" id="94219"/>
    <lineage>
        <taxon>Eukaryota</taxon>
        <taxon>Viridiplantae</taxon>
        <taxon>Streptophyta</taxon>
        <taxon>Embryophyta</taxon>
        <taxon>Tracheophyta</taxon>
        <taxon>Spermatophyta</taxon>
        <taxon>Magnoliopsida</taxon>
        <taxon>Liliopsida</taxon>
        <taxon>Asparagales</taxon>
        <taxon>Orchidaceae</taxon>
        <taxon>Epidendroideae</taxon>
        <taxon>Malaxideae</taxon>
        <taxon>Dendrobiinae</taxon>
        <taxon>Dendrobium</taxon>
    </lineage>
</organism>
<feature type="modified residue" description="4-aspartylphosphate" evidence="9">
    <location>
        <position position="68"/>
    </location>
</feature>
<feature type="domain" description="HTH myb-type" evidence="11">
    <location>
        <begin position="180"/>
        <end position="239"/>
    </location>
</feature>
<keyword evidence="7" id="KW-0804">Transcription</keyword>
<dbReference type="Gene3D" id="3.40.50.2300">
    <property type="match status" value="1"/>
</dbReference>
<sequence length="351" mass="40145">MSESEAMLPDGFPAGLRVFVVDEDSVALRMLEKMLLQCGYEVTITDCPFQALELLRANIGNYDIVLIDVNLTCMDGYQLSENVSREISLPVIVLSVDSEFKNVMKGIKYGAIDYLVKPVRLEELKLIWKHVVKKFLNEKKNINESRSIDVNISYLPKKSKNLVRKRDEYDDIALKDNLASQKRARVSWTPELHAKFINAVNQLGINKAVPVKILDIMDIPGLTRENVASHLQKYRKGLKRNTIELNQEIFDNAKIRRESENQFEYQQFALNNDLNDNNKFDELATLLAFEQKQPQNSSDSGAQINTDSVDVPSYTLEDHWGSNASNFVILSEFENMDDTDELYVALSSFQY</sequence>
<keyword evidence="8" id="KW-0539">Nucleus</keyword>
<keyword evidence="5" id="KW-0238">DNA-binding</keyword>
<dbReference type="InterPro" id="IPR011006">
    <property type="entry name" value="CheY-like_superfamily"/>
</dbReference>
<dbReference type="InterPro" id="IPR006447">
    <property type="entry name" value="Myb_dom_plants"/>
</dbReference>
<dbReference type="Gene3D" id="1.10.10.60">
    <property type="entry name" value="Homeodomain-like"/>
    <property type="match status" value="1"/>
</dbReference>
<keyword evidence="4" id="KW-0805">Transcription regulation</keyword>
<evidence type="ECO:0000313" key="13">
    <source>
        <dbReference type="Proteomes" id="UP000829196"/>
    </source>
</evidence>
<dbReference type="FunFam" id="1.10.10.60:FF:000007">
    <property type="entry name" value="Two-component response regulator"/>
    <property type="match status" value="1"/>
</dbReference>
<dbReference type="InterPro" id="IPR001005">
    <property type="entry name" value="SANT/Myb"/>
</dbReference>
<evidence type="ECO:0000256" key="3">
    <source>
        <dbReference type="ARBA" id="ARBA00023012"/>
    </source>
</evidence>
<dbReference type="SUPFAM" id="SSF52172">
    <property type="entry name" value="CheY-like"/>
    <property type="match status" value="1"/>
</dbReference>
<dbReference type="Proteomes" id="UP000829196">
    <property type="component" value="Unassembled WGS sequence"/>
</dbReference>
<keyword evidence="2 9" id="KW-0597">Phosphoprotein</keyword>